<dbReference type="GO" id="GO:0008360">
    <property type="term" value="P:regulation of cell shape"/>
    <property type="evidence" value="ECO:0007669"/>
    <property type="project" value="UniProtKB-KW"/>
</dbReference>
<evidence type="ECO:0000313" key="24">
    <source>
        <dbReference type="Proteomes" id="UP000253769"/>
    </source>
</evidence>
<dbReference type="NCBIfam" id="TIGR01205">
    <property type="entry name" value="D_ala_D_alaTIGR"/>
    <property type="match status" value="1"/>
</dbReference>
<evidence type="ECO:0000256" key="17">
    <source>
        <dbReference type="ARBA" id="ARBA00047614"/>
    </source>
</evidence>
<dbReference type="Proteomes" id="UP000253769">
    <property type="component" value="Unassembled WGS sequence"/>
</dbReference>
<keyword evidence="13 18" id="KW-0133">Cell shape</keyword>
<accession>A0A369WQA1</accession>
<evidence type="ECO:0000256" key="9">
    <source>
        <dbReference type="ARBA" id="ARBA00022723"/>
    </source>
</evidence>
<reference evidence="23 24" key="1">
    <citation type="submission" date="2018-07" db="EMBL/GenBank/DDBJ databases">
        <title>Motiliproteus coralliicola sp. nov., a bacterium isolated from Coral.</title>
        <authorList>
            <person name="Wang G."/>
        </authorList>
    </citation>
    <scope>NUCLEOTIDE SEQUENCE [LARGE SCALE GENOMIC DNA]</scope>
    <source>
        <strain evidence="23 24">C34</strain>
    </source>
</reference>
<evidence type="ECO:0000256" key="15">
    <source>
        <dbReference type="ARBA" id="ARBA00023211"/>
    </source>
</evidence>
<dbReference type="EMBL" id="QQOH01000002">
    <property type="protein sequence ID" value="RDE22794.1"/>
    <property type="molecule type" value="Genomic_DNA"/>
</dbReference>
<dbReference type="Gene3D" id="3.30.1490.20">
    <property type="entry name" value="ATP-grasp fold, A domain"/>
    <property type="match status" value="1"/>
</dbReference>
<evidence type="ECO:0000256" key="10">
    <source>
        <dbReference type="ARBA" id="ARBA00022741"/>
    </source>
</evidence>
<evidence type="ECO:0000256" key="18">
    <source>
        <dbReference type="HAMAP-Rule" id="MF_00047"/>
    </source>
</evidence>
<comment type="pathway">
    <text evidence="4 18">Cell wall biogenesis; peptidoglycan biosynthesis.</text>
</comment>
<evidence type="ECO:0000256" key="5">
    <source>
        <dbReference type="ARBA" id="ARBA00010871"/>
    </source>
</evidence>
<comment type="catalytic activity">
    <reaction evidence="17 18">
        <text>2 D-alanine + ATP = D-alanyl-D-alanine + ADP + phosphate + H(+)</text>
        <dbReference type="Rhea" id="RHEA:11224"/>
        <dbReference type="ChEBI" id="CHEBI:15378"/>
        <dbReference type="ChEBI" id="CHEBI:30616"/>
        <dbReference type="ChEBI" id="CHEBI:43474"/>
        <dbReference type="ChEBI" id="CHEBI:57416"/>
        <dbReference type="ChEBI" id="CHEBI:57822"/>
        <dbReference type="ChEBI" id="CHEBI:456216"/>
        <dbReference type="EC" id="6.3.2.4"/>
    </reaction>
</comment>
<dbReference type="NCBIfam" id="NF002378">
    <property type="entry name" value="PRK01372.1"/>
    <property type="match status" value="1"/>
</dbReference>
<dbReference type="InterPro" id="IPR011127">
    <property type="entry name" value="Dala_Dala_lig_N"/>
</dbReference>
<evidence type="ECO:0000256" key="19">
    <source>
        <dbReference type="PIRSR" id="PIRSR039102-1"/>
    </source>
</evidence>
<evidence type="ECO:0000256" key="7">
    <source>
        <dbReference type="ARBA" id="ARBA00022490"/>
    </source>
</evidence>
<dbReference type="InterPro" id="IPR000291">
    <property type="entry name" value="D-Ala_lig_Van_CS"/>
</dbReference>
<sequence length="317" mass="34389">MSIQIQPSQRDPGSFGRVVVLYGGRSSERAVSLKSGAAVLNGLLEAGVDAFGIDLYGEQGDLSPMQQLQAQPFDRAFIALHGPEGEDGTIQGALEIMGKPYTGSGVMASALGMDKVRCKQLWLSQGLPTPSHKMLDDDSNWAELAKQLPLPAMVKPDHEGSSIGITRADTVEQLERAYRKARELDRCVFAERLIEGAEFTVAVLNGEALPVIRLETPNQFYDYEAKYLADDTHYHFETGLSEQQDAQIRALSEAAFAAVGCQGWGRVDLMQDTEGGFWLLEVNTVPGMTDHSLVPMAAGQAGLSFSQLVVKILETAE</sequence>
<dbReference type="PIRSF" id="PIRSF039102">
    <property type="entry name" value="Ddl/VanB"/>
    <property type="match status" value="1"/>
</dbReference>
<dbReference type="PROSITE" id="PS00844">
    <property type="entry name" value="DALA_DALA_LIGASE_2"/>
    <property type="match status" value="1"/>
</dbReference>
<dbReference type="GO" id="GO:0005829">
    <property type="term" value="C:cytosol"/>
    <property type="evidence" value="ECO:0007669"/>
    <property type="project" value="TreeGrafter"/>
</dbReference>
<keyword evidence="7 18" id="KW-0963">Cytoplasm</keyword>
<comment type="cofactor">
    <cofactor evidence="20">
        <name>Mg(2+)</name>
        <dbReference type="ChEBI" id="CHEBI:18420"/>
    </cofactor>
    <cofactor evidence="20">
        <name>Mn(2+)</name>
        <dbReference type="ChEBI" id="CHEBI:29035"/>
    </cofactor>
    <text evidence="20">Binds 2 magnesium or manganese ions per subunit.</text>
</comment>
<evidence type="ECO:0000256" key="11">
    <source>
        <dbReference type="ARBA" id="ARBA00022840"/>
    </source>
</evidence>
<evidence type="ECO:0000256" key="12">
    <source>
        <dbReference type="ARBA" id="ARBA00022842"/>
    </source>
</evidence>
<dbReference type="InterPro" id="IPR011095">
    <property type="entry name" value="Dala_Dala_lig_C"/>
</dbReference>
<keyword evidence="8 18" id="KW-0436">Ligase</keyword>
<dbReference type="AlphaFoldDB" id="A0A369WQA1"/>
<feature type="active site" evidence="19">
    <location>
        <position position="161"/>
    </location>
</feature>
<evidence type="ECO:0000256" key="6">
    <source>
        <dbReference type="ARBA" id="ARBA00012216"/>
    </source>
</evidence>
<dbReference type="HAMAP" id="MF_00047">
    <property type="entry name" value="Dala_Dala_lig"/>
    <property type="match status" value="1"/>
</dbReference>
<feature type="binding site" evidence="20">
    <location>
        <position position="281"/>
    </location>
    <ligand>
        <name>Mg(2+)</name>
        <dbReference type="ChEBI" id="CHEBI:18420"/>
        <label>2</label>
    </ligand>
</feature>
<dbReference type="InterPro" id="IPR013815">
    <property type="entry name" value="ATP_grasp_subdomain_1"/>
</dbReference>
<comment type="function">
    <text evidence="2 18">Cell wall formation.</text>
</comment>
<evidence type="ECO:0000256" key="13">
    <source>
        <dbReference type="ARBA" id="ARBA00022960"/>
    </source>
</evidence>
<evidence type="ECO:0000256" key="1">
    <source>
        <dbReference type="ARBA" id="ARBA00001936"/>
    </source>
</evidence>
<keyword evidence="16 18" id="KW-0961">Cell wall biogenesis/degradation</keyword>
<feature type="binding site" evidence="20">
    <location>
        <position position="268"/>
    </location>
    <ligand>
        <name>Mg(2+)</name>
        <dbReference type="ChEBI" id="CHEBI:18420"/>
        <label>1</label>
    </ligand>
</feature>
<dbReference type="PROSITE" id="PS50975">
    <property type="entry name" value="ATP_GRASP"/>
    <property type="match status" value="1"/>
</dbReference>
<keyword evidence="14 18" id="KW-0573">Peptidoglycan synthesis</keyword>
<protein>
    <recommendedName>
        <fullName evidence="6 18">D-alanine--D-alanine ligase</fullName>
        <ecNumber evidence="6 18">6.3.2.4</ecNumber>
    </recommendedName>
    <alternativeName>
        <fullName evidence="18">D-Ala-D-Ala ligase</fullName>
    </alternativeName>
    <alternativeName>
        <fullName evidence="18">D-alanylalanine synthetase</fullName>
    </alternativeName>
</protein>
<dbReference type="EC" id="6.3.2.4" evidence="6 18"/>
<comment type="caution">
    <text evidence="23">The sequence shown here is derived from an EMBL/GenBank/DDBJ whole genome shotgun (WGS) entry which is preliminary data.</text>
</comment>
<evidence type="ECO:0000256" key="3">
    <source>
        <dbReference type="ARBA" id="ARBA00004496"/>
    </source>
</evidence>
<comment type="similarity">
    <text evidence="5 18">Belongs to the D-alanine--D-alanine ligase family.</text>
</comment>
<dbReference type="OrthoDB" id="9813261at2"/>
<gene>
    <name evidence="18" type="primary">ddl</name>
    <name evidence="23" type="ORF">DV711_09485</name>
</gene>
<feature type="active site" evidence="19">
    <location>
        <position position="292"/>
    </location>
</feature>
<dbReference type="RefSeq" id="WP_114695427.1">
    <property type="nucleotide sequence ID" value="NZ_QQOH01000002.1"/>
</dbReference>
<dbReference type="Gene3D" id="3.30.470.20">
    <property type="entry name" value="ATP-grasp fold, B domain"/>
    <property type="match status" value="1"/>
</dbReference>
<dbReference type="Pfam" id="PF01820">
    <property type="entry name" value="Dala_Dala_lig_N"/>
    <property type="match status" value="1"/>
</dbReference>
<comment type="cofactor">
    <cofactor evidence="1">
        <name>Mn(2+)</name>
        <dbReference type="ChEBI" id="CHEBI:29035"/>
    </cofactor>
</comment>
<dbReference type="PROSITE" id="PS00843">
    <property type="entry name" value="DALA_DALA_LIGASE_1"/>
    <property type="match status" value="1"/>
</dbReference>
<keyword evidence="12 20" id="KW-0460">Magnesium</keyword>
<evidence type="ECO:0000256" key="8">
    <source>
        <dbReference type="ARBA" id="ARBA00022598"/>
    </source>
</evidence>
<comment type="subcellular location">
    <subcellularLocation>
        <location evidence="3 18">Cytoplasm</location>
    </subcellularLocation>
</comment>
<feature type="binding site" evidence="20">
    <location>
        <position position="283"/>
    </location>
    <ligand>
        <name>Mg(2+)</name>
        <dbReference type="ChEBI" id="CHEBI:18420"/>
        <label>2</label>
    </ligand>
</feature>
<name>A0A369WQA1_9GAMM</name>
<dbReference type="PANTHER" id="PTHR23132:SF23">
    <property type="entry name" value="D-ALANINE--D-ALANINE LIGASE B"/>
    <property type="match status" value="1"/>
</dbReference>
<dbReference type="GO" id="GO:0071555">
    <property type="term" value="P:cell wall organization"/>
    <property type="evidence" value="ECO:0007669"/>
    <property type="project" value="UniProtKB-KW"/>
</dbReference>
<dbReference type="InterPro" id="IPR011761">
    <property type="entry name" value="ATP-grasp"/>
</dbReference>
<keyword evidence="15 20" id="KW-0464">Manganese</keyword>
<dbReference type="FunFam" id="3.30.470.20:FF:000008">
    <property type="entry name" value="D-alanine--D-alanine ligase"/>
    <property type="match status" value="1"/>
</dbReference>
<dbReference type="SUPFAM" id="SSF52440">
    <property type="entry name" value="PreATP-grasp domain"/>
    <property type="match status" value="1"/>
</dbReference>
<dbReference type="InterPro" id="IPR016185">
    <property type="entry name" value="PreATP-grasp_dom_sf"/>
</dbReference>
<evidence type="ECO:0000256" key="4">
    <source>
        <dbReference type="ARBA" id="ARBA00004752"/>
    </source>
</evidence>
<dbReference type="SUPFAM" id="SSF56059">
    <property type="entry name" value="Glutathione synthetase ATP-binding domain-like"/>
    <property type="match status" value="1"/>
</dbReference>
<keyword evidence="11 21" id="KW-0067">ATP-binding</keyword>
<feature type="domain" description="ATP-grasp" evidence="22">
    <location>
        <begin position="119"/>
        <end position="314"/>
    </location>
</feature>
<feature type="binding site" evidence="20">
    <location>
        <position position="281"/>
    </location>
    <ligand>
        <name>Mg(2+)</name>
        <dbReference type="ChEBI" id="CHEBI:18420"/>
        <label>1</label>
    </ligand>
</feature>
<dbReference type="GO" id="GO:0008716">
    <property type="term" value="F:D-alanine-D-alanine ligase activity"/>
    <property type="evidence" value="ECO:0007669"/>
    <property type="project" value="UniProtKB-UniRule"/>
</dbReference>
<keyword evidence="10 21" id="KW-0547">Nucleotide-binding</keyword>
<dbReference type="GO" id="GO:0005524">
    <property type="term" value="F:ATP binding"/>
    <property type="evidence" value="ECO:0007669"/>
    <property type="project" value="UniProtKB-UniRule"/>
</dbReference>
<feature type="active site" evidence="19">
    <location>
        <position position="28"/>
    </location>
</feature>
<dbReference type="UniPathway" id="UPA00219"/>
<dbReference type="InterPro" id="IPR005905">
    <property type="entry name" value="D_ala_D_ala"/>
</dbReference>
<organism evidence="23 24">
    <name type="scientific">Motiliproteus coralliicola</name>
    <dbReference type="NCBI Taxonomy" id="2283196"/>
    <lineage>
        <taxon>Bacteria</taxon>
        <taxon>Pseudomonadati</taxon>
        <taxon>Pseudomonadota</taxon>
        <taxon>Gammaproteobacteria</taxon>
        <taxon>Oceanospirillales</taxon>
        <taxon>Oceanospirillaceae</taxon>
        <taxon>Motiliproteus</taxon>
    </lineage>
</organism>
<proteinExistence type="inferred from homology"/>
<dbReference type="Gene3D" id="3.40.50.20">
    <property type="match status" value="1"/>
</dbReference>
<evidence type="ECO:0000256" key="20">
    <source>
        <dbReference type="PIRSR" id="PIRSR039102-3"/>
    </source>
</evidence>
<dbReference type="GO" id="GO:0046872">
    <property type="term" value="F:metal ion binding"/>
    <property type="evidence" value="ECO:0007669"/>
    <property type="project" value="UniProtKB-KW"/>
</dbReference>
<evidence type="ECO:0000256" key="16">
    <source>
        <dbReference type="ARBA" id="ARBA00023316"/>
    </source>
</evidence>
<keyword evidence="9 20" id="KW-0479">Metal-binding</keyword>
<dbReference type="GO" id="GO:0009252">
    <property type="term" value="P:peptidoglycan biosynthetic process"/>
    <property type="evidence" value="ECO:0007669"/>
    <property type="project" value="UniProtKB-UniRule"/>
</dbReference>
<dbReference type="PANTHER" id="PTHR23132">
    <property type="entry name" value="D-ALANINE--D-ALANINE LIGASE"/>
    <property type="match status" value="1"/>
</dbReference>
<evidence type="ECO:0000256" key="14">
    <source>
        <dbReference type="ARBA" id="ARBA00022984"/>
    </source>
</evidence>
<evidence type="ECO:0000256" key="2">
    <source>
        <dbReference type="ARBA" id="ARBA00003921"/>
    </source>
</evidence>
<evidence type="ECO:0000259" key="22">
    <source>
        <dbReference type="PROSITE" id="PS50975"/>
    </source>
</evidence>
<evidence type="ECO:0000313" key="23">
    <source>
        <dbReference type="EMBL" id="RDE22794.1"/>
    </source>
</evidence>
<dbReference type="Pfam" id="PF07478">
    <property type="entry name" value="Dala_Dala_lig_C"/>
    <property type="match status" value="1"/>
</dbReference>
<keyword evidence="24" id="KW-1185">Reference proteome</keyword>
<evidence type="ECO:0000256" key="21">
    <source>
        <dbReference type="PROSITE-ProRule" id="PRU00409"/>
    </source>
</evidence>